<sequence>MQQIKKIDLVRNSSKNKSFQEIYDFNKSYKLVQGSYEMDYKTVHRETGLSRAVKIIHKASVNYKERLNNELRTVVLLVFWKLSLFKDHKDIIKVFETYEDTDYIIELMEYVRRRYLDKVLEYGNFYNKEVQLYSQKLLDLLMTKSLNMVHRDLKPENVLFQKYNNLDSLYIIDFGLSKVFQPGLLHQ</sequence>
<reference evidence="7" key="1">
    <citation type="submission" date="2021-01" db="EMBL/GenBank/DDBJ databases">
        <authorList>
            <consortium name="Genoscope - CEA"/>
            <person name="William W."/>
        </authorList>
    </citation>
    <scope>NUCLEOTIDE SEQUENCE</scope>
</reference>
<dbReference type="PROSITE" id="PS00108">
    <property type="entry name" value="PROTEIN_KINASE_ST"/>
    <property type="match status" value="1"/>
</dbReference>
<accession>A0A8S1JXZ5</accession>
<dbReference type="Pfam" id="PF00069">
    <property type="entry name" value="Pkinase"/>
    <property type="match status" value="1"/>
</dbReference>
<evidence type="ECO:0000313" key="8">
    <source>
        <dbReference type="Proteomes" id="UP000692954"/>
    </source>
</evidence>
<dbReference type="EMBL" id="CAJJDN010000002">
    <property type="protein sequence ID" value="CAD8047157.1"/>
    <property type="molecule type" value="Genomic_DNA"/>
</dbReference>
<keyword evidence="2" id="KW-0808">Transferase</keyword>
<proteinExistence type="predicted"/>
<dbReference type="OrthoDB" id="40902at2759"/>
<dbReference type="InterPro" id="IPR008271">
    <property type="entry name" value="Ser/Thr_kinase_AS"/>
</dbReference>
<gene>
    <name evidence="7" type="ORF">PSON_ATCC_30995.1.T0020252</name>
</gene>
<dbReference type="PANTHER" id="PTHR24349">
    <property type="entry name" value="SERINE/THREONINE-PROTEIN KINASE"/>
    <property type="match status" value="1"/>
</dbReference>
<evidence type="ECO:0000256" key="5">
    <source>
        <dbReference type="ARBA" id="ARBA00022840"/>
    </source>
</evidence>
<feature type="domain" description="Protein kinase" evidence="6">
    <location>
        <begin position="25"/>
        <end position="187"/>
    </location>
</feature>
<comment type="caution">
    <text evidence="7">The sequence shown here is derived from an EMBL/GenBank/DDBJ whole genome shotgun (WGS) entry which is preliminary data.</text>
</comment>
<dbReference type="GO" id="GO:0004674">
    <property type="term" value="F:protein serine/threonine kinase activity"/>
    <property type="evidence" value="ECO:0007669"/>
    <property type="project" value="UniProtKB-KW"/>
</dbReference>
<keyword evidence="4" id="KW-0418">Kinase</keyword>
<keyword evidence="8" id="KW-1185">Reference proteome</keyword>
<dbReference type="PROSITE" id="PS50011">
    <property type="entry name" value="PROTEIN_KINASE_DOM"/>
    <property type="match status" value="1"/>
</dbReference>
<evidence type="ECO:0000256" key="2">
    <source>
        <dbReference type="ARBA" id="ARBA00022679"/>
    </source>
</evidence>
<keyword evidence="3" id="KW-0547">Nucleotide-binding</keyword>
<evidence type="ECO:0000256" key="3">
    <source>
        <dbReference type="ARBA" id="ARBA00022741"/>
    </source>
</evidence>
<keyword evidence="5" id="KW-0067">ATP-binding</keyword>
<evidence type="ECO:0000256" key="1">
    <source>
        <dbReference type="ARBA" id="ARBA00022527"/>
    </source>
</evidence>
<dbReference type="AlphaFoldDB" id="A0A8S1JXZ5"/>
<dbReference type="Proteomes" id="UP000692954">
    <property type="component" value="Unassembled WGS sequence"/>
</dbReference>
<evidence type="ECO:0000256" key="4">
    <source>
        <dbReference type="ARBA" id="ARBA00022777"/>
    </source>
</evidence>
<evidence type="ECO:0000313" key="7">
    <source>
        <dbReference type="EMBL" id="CAD8047157.1"/>
    </source>
</evidence>
<organism evidence="7 8">
    <name type="scientific">Paramecium sonneborni</name>
    <dbReference type="NCBI Taxonomy" id="65129"/>
    <lineage>
        <taxon>Eukaryota</taxon>
        <taxon>Sar</taxon>
        <taxon>Alveolata</taxon>
        <taxon>Ciliophora</taxon>
        <taxon>Intramacronucleata</taxon>
        <taxon>Oligohymenophorea</taxon>
        <taxon>Peniculida</taxon>
        <taxon>Parameciidae</taxon>
        <taxon>Paramecium</taxon>
    </lineage>
</organism>
<protein>
    <recommendedName>
        <fullName evidence="6">Protein kinase domain-containing protein</fullName>
    </recommendedName>
</protein>
<dbReference type="InterPro" id="IPR050205">
    <property type="entry name" value="CDPK_Ser/Thr_kinases"/>
</dbReference>
<keyword evidence="1" id="KW-0723">Serine/threonine-protein kinase</keyword>
<name>A0A8S1JXZ5_9CILI</name>
<dbReference type="GO" id="GO:0005524">
    <property type="term" value="F:ATP binding"/>
    <property type="evidence" value="ECO:0007669"/>
    <property type="project" value="UniProtKB-KW"/>
</dbReference>
<evidence type="ECO:0000259" key="6">
    <source>
        <dbReference type="PROSITE" id="PS50011"/>
    </source>
</evidence>
<dbReference type="InterPro" id="IPR000719">
    <property type="entry name" value="Prot_kinase_dom"/>
</dbReference>